<evidence type="ECO:0000313" key="10">
    <source>
        <dbReference type="Proteomes" id="UP000177913"/>
    </source>
</evidence>
<dbReference type="Gene3D" id="3.40.50.10860">
    <property type="entry name" value="Leucine Dehydrogenase, chain A, domain 1"/>
    <property type="match status" value="1"/>
</dbReference>
<dbReference type="InterPro" id="IPR014362">
    <property type="entry name" value="Glu_DH"/>
</dbReference>
<dbReference type="InterPro" id="IPR006096">
    <property type="entry name" value="Glu/Leu/Phe/Val/Trp_DH_C"/>
</dbReference>
<dbReference type="PRINTS" id="PR00082">
    <property type="entry name" value="GLFDHDRGNASE"/>
</dbReference>
<reference evidence="9 10" key="1">
    <citation type="journal article" date="2016" name="Nat. Commun.">
        <title>Thousands of microbial genomes shed light on interconnected biogeochemical processes in an aquifer system.</title>
        <authorList>
            <person name="Anantharaman K."/>
            <person name="Brown C.T."/>
            <person name="Hug L.A."/>
            <person name="Sharon I."/>
            <person name="Castelle C.J."/>
            <person name="Probst A.J."/>
            <person name="Thomas B.C."/>
            <person name="Singh A."/>
            <person name="Wilkins M.J."/>
            <person name="Karaoz U."/>
            <person name="Brodie E.L."/>
            <person name="Williams K.H."/>
            <person name="Hubbard S.S."/>
            <person name="Banfield J.F."/>
        </authorList>
    </citation>
    <scope>NUCLEOTIDE SEQUENCE [LARGE SCALE GENOMIC DNA]</scope>
</reference>
<dbReference type="GO" id="GO:0004352">
    <property type="term" value="F:glutamate dehydrogenase (NAD+) activity"/>
    <property type="evidence" value="ECO:0007669"/>
    <property type="project" value="TreeGrafter"/>
</dbReference>
<dbReference type="CDD" id="cd01076">
    <property type="entry name" value="NAD_bind_1_Glu_DH"/>
    <property type="match status" value="1"/>
</dbReference>
<dbReference type="EMBL" id="MFZO01000021">
    <property type="protein sequence ID" value="OGK24963.1"/>
    <property type="molecule type" value="Genomic_DNA"/>
</dbReference>
<dbReference type="PIRSF" id="PIRSF000185">
    <property type="entry name" value="Glu_DH"/>
    <property type="match status" value="1"/>
</dbReference>
<dbReference type="InterPro" id="IPR033922">
    <property type="entry name" value="NAD_bind_Glu_DH"/>
</dbReference>
<dbReference type="GO" id="GO:0006538">
    <property type="term" value="P:L-glutamate catabolic process"/>
    <property type="evidence" value="ECO:0007669"/>
    <property type="project" value="TreeGrafter"/>
</dbReference>
<evidence type="ECO:0000259" key="8">
    <source>
        <dbReference type="SMART" id="SM00839"/>
    </source>
</evidence>
<dbReference type="SMART" id="SM00839">
    <property type="entry name" value="ELFV_dehydrog"/>
    <property type="match status" value="1"/>
</dbReference>
<keyword evidence="2 3" id="KW-0560">Oxidoreductase</keyword>
<name>A0A1F7H1M9_9BACT</name>
<comment type="caution">
    <text evidence="9">The sequence shown here is derived from an EMBL/GenBank/DDBJ whole genome shotgun (WGS) entry which is preliminary data.</text>
</comment>
<evidence type="ECO:0000313" key="9">
    <source>
        <dbReference type="EMBL" id="OGK24963.1"/>
    </source>
</evidence>
<accession>A0A1F7H1M9</accession>
<dbReference type="Gene3D" id="3.40.50.720">
    <property type="entry name" value="NAD(P)-binding Rossmann-like Domain"/>
    <property type="match status" value="1"/>
</dbReference>
<proteinExistence type="inferred from homology"/>
<comment type="similarity">
    <text evidence="1 3 7">Belongs to the Glu/Leu/Phe/Val dehydrogenases family.</text>
</comment>
<evidence type="ECO:0000256" key="7">
    <source>
        <dbReference type="RuleBase" id="RU004417"/>
    </source>
</evidence>
<dbReference type="InterPro" id="IPR046346">
    <property type="entry name" value="Aminoacid_DH-like_N_sf"/>
</dbReference>
<feature type="binding site" evidence="5">
    <location>
        <position position="387"/>
    </location>
    <ligand>
        <name>substrate</name>
    </ligand>
</feature>
<evidence type="ECO:0000256" key="6">
    <source>
        <dbReference type="PIRSR" id="PIRSR000185-3"/>
    </source>
</evidence>
<dbReference type="SUPFAM" id="SSF53223">
    <property type="entry name" value="Aminoacid dehydrogenase-like, N-terminal domain"/>
    <property type="match status" value="1"/>
</dbReference>
<dbReference type="InterPro" id="IPR036291">
    <property type="entry name" value="NAD(P)-bd_dom_sf"/>
</dbReference>
<feature type="binding site" evidence="5">
    <location>
        <position position="65"/>
    </location>
    <ligand>
        <name>substrate</name>
    </ligand>
</feature>
<dbReference type="PANTHER" id="PTHR11606:SF13">
    <property type="entry name" value="GLUTAMATE DEHYDROGENASE 1, MITOCHONDRIAL"/>
    <property type="match status" value="1"/>
</dbReference>
<dbReference type="InterPro" id="IPR006097">
    <property type="entry name" value="Glu/Leu/Phe/Val/Trp_DH_dimer"/>
</dbReference>
<feature type="binding site" evidence="5">
    <location>
        <position position="89"/>
    </location>
    <ligand>
        <name>substrate</name>
    </ligand>
</feature>
<feature type="site" description="Important for catalysis" evidence="6">
    <location>
        <position position="141"/>
    </location>
</feature>
<dbReference type="PANTHER" id="PTHR11606">
    <property type="entry name" value="GLUTAMATE DEHYDROGENASE"/>
    <property type="match status" value="1"/>
</dbReference>
<evidence type="ECO:0000256" key="5">
    <source>
        <dbReference type="PIRSR" id="PIRSR000185-2"/>
    </source>
</evidence>
<evidence type="ECO:0000256" key="3">
    <source>
        <dbReference type="PIRNR" id="PIRNR000185"/>
    </source>
</evidence>
<feature type="domain" description="Glutamate/phenylalanine/leucine/valine/L-tryptophan dehydrogenase C-terminal" evidence="8">
    <location>
        <begin position="191"/>
        <end position="452"/>
    </location>
</feature>
<dbReference type="GO" id="GO:0000166">
    <property type="term" value="F:nucleotide binding"/>
    <property type="evidence" value="ECO:0007669"/>
    <property type="project" value="UniProtKB-KW"/>
</dbReference>
<dbReference type="Proteomes" id="UP000177913">
    <property type="component" value="Unassembled WGS sequence"/>
</dbReference>
<evidence type="ECO:0000256" key="2">
    <source>
        <dbReference type="ARBA" id="ARBA00023002"/>
    </source>
</evidence>
<dbReference type="Pfam" id="PF02812">
    <property type="entry name" value="ELFV_dehydrog_N"/>
    <property type="match status" value="1"/>
</dbReference>
<gene>
    <name evidence="9" type="ORF">A3C25_02730</name>
</gene>
<dbReference type="AlphaFoldDB" id="A0A1F7H1M9"/>
<dbReference type="SUPFAM" id="SSF51735">
    <property type="entry name" value="NAD(P)-binding Rossmann-fold domains"/>
    <property type="match status" value="1"/>
</dbReference>
<feature type="binding site" evidence="5">
    <location>
        <position position="250"/>
    </location>
    <ligand>
        <name>NAD(+)</name>
        <dbReference type="ChEBI" id="CHEBI:57540"/>
    </ligand>
</feature>
<dbReference type="InterPro" id="IPR006095">
    <property type="entry name" value="Glu/Leu/Phe/Val/Trp_DH"/>
</dbReference>
<keyword evidence="5" id="KW-0547">Nucleotide-binding</keyword>
<dbReference type="Pfam" id="PF00208">
    <property type="entry name" value="ELFV_dehydrog"/>
    <property type="match status" value="1"/>
</dbReference>
<evidence type="ECO:0000256" key="1">
    <source>
        <dbReference type="ARBA" id="ARBA00006382"/>
    </source>
</evidence>
<sequence length="452" mass="50089">MDTGKKMLESAQDIIIKTANRLGFREDMVKRLLEPNAIHEVNFSVGNKIYKGFRIQHNNNLGPYKGGIRFHQNVSREEVQALATLMTIKCAVAGLPYGGGKGGVVVEPKGFSESELEGLSRAYVRAIAPFIGQDFDVPAPDVNTNPKIMAWMVDEYVKNVKTQSSNVRSDKKQLNKLRATFTGKPISIGGSLGRTEATGRGGVIVLQSLISKLHNNVIPNSFRDLLSKNQMLKQVQHDKQLTVAVQGYGNVGYYFAKLAYEEGFKIVAVSDSKGAVLVNDGLNPDTTLNCKKEKGTVAGCYCRGSVCDIRFGRTISSESLLELPVDILVPAALENVINETNMKKIQAKIIVEMANGPVTEEAYEYLTEKGVIIVPDVLANSGGVSVSYLEWYQNMRNERWSENEVNEKLKIMMEKAFSAIWEKASGHKRLDLKRAAFEVAIERIVKKWQSHV</sequence>
<protein>
    <recommendedName>
        <fullName evidence="3">Glutamate dehydrogenase</fullName>
    </recommendedName>
</protein>
<feature type="binding site" evidence="5">
    <location>
        <position position="198"/>
    </location>
    <ligand>
        <name>NAD(+)</name>
        <dbReference type="ChEBI" id="CHEBI:57540"/>
    </ligand>
</feature>
<organism evidence="9 10">
    <name type="scientific">Candidatus Roizmanbacteria bacterium RIFCSPHIGHO2_02_FULL_38_11</name>
    <dbReference type="NCBI Taxonomy" id="1802039"/>
    <lineage>
        <taxon>Bacteria</taxon>
        <taxon>Candidatus Roizmaniibacteriota</taxon>
    </lineage>
</organism>
<evidence type="ECO:0000256" key="4">
    <source>
        <dbReference type="PIRSR" id="PIRSR000185-1"/>
    </source>
</evidence>
<keyword evidence="5" id="KW-0520">NAD</keyword>
<feature type="active site" description="Proton donor" evidence="4">
    <location>
        <position position="101"/>
    </location>
</feature>